<dbReference type="Proteomes" id="UP000298390">
    <property type="component" value="Unassembled WGS sequence"/>
</dbReference>
<gene>
    <name evidence="1" type="ORF">EVJ58_g9522</name>
</gene>
<sequence length="1043" mass="118057">MELGTIRWTDRLPPEVWQIVLGFVTFGTTRQCLAVSRLFHDLAARRLFSWLLIQFGSWEVVRHRFASASAEGDTSSLSGCKSYDVLIRVINDPVFASYVKHVGIAAYAKEITNSEMWTGKLTQAVGAMHNLRSFGWYTSSHTFMLPSNELLETLTSTCGRLREYSLPIQSLDALHVTKRMQVTNISLDIDIPYVFGSGREQYDAHRKSFVSLLETYRGSLAELSMPNLGMRDCPTYSLQDLTHLAITYIDEHDDIAVVFRYCTRLESLDLNYIPVLALSAAVTESPSALPHLTHLKLCFSSSPIGRGASQPIADFIRSKKKLRCLDYADEAMSIMAQSPVMSAIKSLATLEVLGLNFWKEFLEAEEFTLLRHTIPSTITALRLCLDYEVLDEDCQWIDMWAGLPGLVFAYVDDCEHGPIVKTIDLATAAKSLELVGHRSKFHEIYRTDDRVTLSEPWSPTQVEFRIAADFGCDDWEWSDGKPYKEVLCADDRWAICEAAYDTPPSSLSRDTIPELLQRTIEIGLGRRVTYRTTSCGNPATHPKPYIMTTQTIPRHLSRLPPELWVKIVEGLPRGAARSCLFVNKLFHDVALPTVFARIALSFGAFEAQQAPTEKSLDEPALARLRTLEESRSRRALEILARIAQDQTFAELVRTLQIQACNAEEDELSGAEQNERLLAAIPNLKNLRVFQWHWSHPPPTETIVQSLADSCPRLKRFEAPLFLLEHLPVHLLRSVECIRATISEDDGVSLTFRNEDPGVPLESLLEKMQRPLPSPNGGEACLLDNITDLELLFQNEYAPRDLRGILSKVPHLNSLTMVPLQDVEDEQQEEMYGALQALPPNLPSFDSFAIGPVEEIMTPTQFDALCSFLRGRPQLRAFVTKCSLIDADVEPLFEALGTLQNLQLLGLYFECTGLPTKEWLDHLLVHVPASLTALALDLDHGFANKDTFTELWSRLPALEFVYVNVHGATVLTPNQFIRGARNLRLVCFQDRFYDVERHGDELRVVMPPWPSRKVRFRTAEDFGCADWEWLMRHYSFFDYMPANY</sequence>
<dbReference type="AlphaFoldDB" id="A0A4Y9XVB5"/>
<evidence type="ECO:0000313" key="1">
    <source>
        <dbReference type="EMBL" id="TFY53307.1"/>
    </source>
</evidence>
<proteinExistence type="predicted"/>
<evidence type="ECO:0000313" key="2">
    <source>
        <dbReference type="Proteomes" id="UP000298390"/>
    </source>
</evidence>
<dbReference type="SUPFAM" id="SSF52047">
    <property type="entry name" value="RNI-like"/>
    <property type="match status" value="1"/>
</dbReference>
<organism evidence="1 2">
    <name type="scientific">Rhodofomes roseus</name>
    <dbReference type="NCBI Taxonomy" id="34475"/>
    <lineage>
        <taxon>Eukaryota</taxon>
        <taxon>Fungi</taxon>
        <taxon>Dikarya</taxon>
        <taxon>Basidiomycota</taxon>
        <taxon>Agaricomycotina</taxon>
        <taxon>Agaricomycetes</taxon>
        <taxon>Polyporales</taxon>
        <taxon>Rhodofomes</taxon>
    </lineage>
</organism>
<dbReference type="Gene3D" id="3.80.10.10">
    <property type="entry name" value="Ribonuclease Inhibitor"/>
    <property type="match status" value="2"/>
</dbReference>
<reference evidence="1 2" key="1">
    <citation type="submission" date="2019-01" db="EMBL/GenBank/DDBJ databases">
        <title>Genome sequencing of the rare red list fungi Fomitopsis rosea.</title>
        <authorList>
            <person name="Buettner E."/>
            <person name="Kellner H."/>
        </authorList>
    </citation>
    <scope>NUCLEOTIDE SEQUENCE [LARGE SCALE GENOMIC DNA]</scope>
    <source>
        <strain evidence="1 2">DSM 105464</strain>
    </source>
</reference>
<protein>
    <recommendedName>
        <fullName evidence="3">F-box domain-containing protein</fullName>
    </recommendedName>
</protein>
<dbReference type="EMBL" id="SEKV01000842">
    <property type="protein sequence ID" value="TFY53307.1"/>
    <property type="molecule type" value="Genomic_DNA"/>
</dbReference>
<evidence type="ECO:0008006" key="3">
    <source>
        <dbReference type="Google" id="ProtNLM"/>
    </source>
</evidence>
<dbReference type="InterPro" id="IPR032675">
    <property type="entry name" value="LRR_dom_sf"/>
</dbReference>
<name>A0A4Y9XVB5_9APHY</name>
<accession>A0A4Y9XVB5</accession>
<comment type="caution">
    <text evidence="1">The sequence shown here is derived from an EMBL/GenBank/DDBJ whole genome shotgun (WGS) entry which is preliminary data.</text>
</comment>